<reference evidence="1 2" key="1">
    <citation type="journal article" date="2010" name="J. Bacteriol.">
        <title>Genome sequence of Fulvimarina pelagi HTCC2506T, a Mn(II)-oxidizing alphaproteobacterium possessing an aerobic anoxygenic photosynthetic gene cluster and Xanthorhodopsin.</title>
        <authorList>
            <person name="Kang I."/>
            <person name="Oh H.M."/>
            <person name="Lim S.I."/>
            <person name="Ferriera S."/>
            <person name="Giovannoni S.J."/>
            <person name="Cho J.C."/>
        </authorList>
    </citation>
    <scope>NUCLEOTIDE SEQUENCE [LARGE SCALE GENOMIC DNA]</scope>
    <source>
        <strain evidence="1 2">HTCC2506</strain>
    </source>
</reference>
<dbReference type="Proteomes" id="UP000004310">
    <property type="component" value="Unassembled WGS sequence"/>
</dbReference>
<evidence type="ECO:0000313" key="1">
    <source>
        <dbReference type="EMBL" id="EAU41997.1"/>
    </source>
</evidence>
<dbReference type="AlphaFoldDB" id="Q0G334"/>
<gene>
    <name evidence="1" type="ORF">FP2506_16229</name>
</gene>
<dbReference type="EMBL" id="AATP01000002">
    <property type="protein sequence ID" value="EAU41997.1"/>
    <property type="molecule type" value="Genomic_DNA"/>
</dbReference>
<sequence>MSEGRLGCRNLKADLNRFDTMPTKIDAGKRGP</sequence>
<evidence type="ECO:0000313" key="2">
    <source>
        <dbReference type="Proteomes" id="UP000004310"/>
    </source>
</evidence>
<keyword evidence="2" id="KW-1185">Reference proteome</keyword>
<dbReference type="HOGENOM" id="CLU_3389598_0_0_5"/>
<accession>Q0G334</accession>
<proteinExistence type="predicted"/>
<protein>
    <submittedName>
        <fullName evidence="1">Uncharacterized protein</fullName>
    </submittedName>
</protein>
<name>Q0G334_9HYPH</name>
<comment type="caution">
    <text evidence="1">The sequence shown here is derived from an EMBL/GenBank/DDBJ whole genome shotgun (WGS) entry which is preliminary data.</text>
</comment>
<organism evidence="1 2">
    <name type="scientific">Fulvimarina pelagi HTCC2506</name>
    <dbReference type="NCBI Taxonomy" id="314231"/>
    <lineage>
        <taxon>Bacteria</taxon>
        <taxon>Pseudomonadati</taxon>
        <taxon>Pseudomonadota</taxon>
        <taxon>Alphaproteobacteria</taxon>
        <taxon>Hyphomicrobiales</taxon>
        <taxon>Aurantimonadaceae</taxon>
        <taxon>Fulvimarina</taxon>
    </lineage>
</organism>